<feature type="transmembrane region" description="Helical" evidence="11">
    <location>
        <begin position="475"/>
        <end position="499"/>
    </location>
</feature>
<sequence>MANHDRNGRGVKLSCHGPSVMPVTYQLKPRAVGSVWLFRFLLTSILLLRWADCQSQHLTPTLSPQCYRSTNITGACIPVNDSGLERMCLGAKIPFTHTSLALAHDSNSLKEVQDRLHLWTGLQNVPQCWAIVQPFLCSVYLPKCTESLGVMLPSKQLCERTRKPCQIVHDINNGWPDFLKCDHPNFVSGCGPENYDYVSFNTTGKCEPPLVRTLNPHSWYHGVEGCGMPCDNPLFSKDDHKEAHTFVAVFGSICLICTLFTVMTFIIDWKNANRYPALIIFFINACFFLGSVGWMAQFAGDARTEIVCRKDGTARRGEPQLGSDESVWCPVIFTLVYYFFVAGICWYVMLAYAWCLTFTALGGSTARGRDPGATPQEVLRSRTAYFHIISWCSPLVLTIVCLAVSEIDGDSLSGICFVGAHNSGVRAMFVLLPVGLVIVVGTFFLIKGVYTLTKIRNDAPAFIPEKTFSKIRATIIRLGIFTAVALCFVFITFAVHIYIFTNEDKWNSSFRQQMLVFHKPSTKPVKLKRHRMIAQMFEKRKEINQGRMSISYRSSHDDPLGMKFDFNSGSDDELSSNFAIAMPQLVRRRGGVIFPMSSAGRRYSDSDVTSVISTRRVSRESLVEFRDAQYVIVDRDGLPAYALPEPGSRRGDRSKRKKVMKTRKQRKRNNKLNRMKPTSGPMFTGSRFGSTGKSSSRKGSDSSVLSQLSAASMRFFKFRRRRNSPDSESVNSIIPVSAAEDHRTNMASLNSSSLQPRPRLEFGPAKPKADYRIFSSKKSRKDPDIEMGGLGETASLIGRKGADRLEVVNLDETRLSGIADELGSKSSQSLSKRKQKHQEKEFQTAAGLAGSSRNKASSQQRSQHTSATPAAKQQRVQQLRTVTVETHQQELLHQRQQNGAMNSSSSLANGVPPLHALMADISCGNWGVLLGKNGSSSSSEAGGLSGYNRNRLSQVVAPTPPAPANPSFFSGGGVSPYPMAAGRIPYIGATPPAPPQPALGDAAHHPQHHLGPPGMSFTGPRPKAPGTWGLLHEPCPPSTHREPHQGLGRGRRSFDRRILRERQKEREMRRPNQNIFNSTFDPEDEEIDSVSV</sequence>
<dbReference type="Pfam" id="PF01534">
    <property type="entry name" value="Frizzled"/>
    <property type="match status" value="1"/>
</dbReference>
<comment type="caution">
    <text evidence="9">Lacks conserved residue(s) required for the propagation of feature annotation.</text>
</comment>
<evidence type="ECO:0000313" key="14">
    <source>
        <dbReference type="EMBL" id="RUS88904.1"/>
    </source>
</evidence>
<gene>
    <name evidence="14" type="ORF">EGW08_003343</name>
</gene>
<evidence type="ECO:0000256" key="9">
    <source>
        <dbReference type="PROSITE-ProRule" id="PRU00090"/>
    </source>
</evidence>
<dbReference type="Pfam" id="PF01392">
    <property type="entry name" value="Fz"/>
    <property type="match status" value="1"/>
</dbReference>
<keyword evidence="8" id="KW-0675">Receptor</keyword>
<dbReference type="GO" id="GO:0007224">
    <property type="term" value="P:smoothened signaling pathway"/>
    <property type="evidence" value="ECO:0007669"/>
    <property type="project" value="TreeGrafter"/>
</dbReference>
<dbReference type="InterPro" id="IPR036790">
    <property type="entry name" value="Frizzled_dom_sf"/>
</dbReference>
<keyword evidence="5 11" id="KW-1133">Transmembrane helix</keyword>
<evidence type="ECO:0000256" key="7">
    <source>
        <dbReference type="ARBA" id="ARBA00023157"/>
    </source>
</evidence>
<keyword evidence="7" id="KW-1015">Disulfide bond</keyword>
<feature type="compositionally biased region" description="Basic residues" evidence="10">
    <location>
        <begin position="652"/>
        <end position="674"/>
    </location>
</feature>
<evidence type="ECO:0000256" key="1">
    <source>
        <dbReference type="ARBA" id="ARBA00004141"/>
    </source>
</evidence>
<protein>
    <recommendedName>
        <fullName evidence="16">G-protein coupled receptors family 2 profile 2 domain-containing protein</fullName>
    </recommendedName>
</protein>
<dbReference type="InterPro" id="IPR020067">
    <property type="entry name" value="Frizzled_dom"/>
</dbReference>
<feature type="transmembrane region" description="Helical" evidence="11">
    <location>
        <begin position="246"/>
        <end position="266"/>
    </location>
</feature>
<evidence type="ECO:0000259" key="13">
    <source>
        <dbReference type="PROSITE" id="PS50261"/>
    </source>
</evidence>
<dbReference type="PANTHER" id="PTHR11309:SF35">
    <property type="entry name" value="PROTEIN SMOOTHENED"/>
    <property type="match status" value="1"/>
</dbReference>
<dbReference type="PROSITE" id="PS50038">
    <property type="entry name" value="FZ"/>
    <property type="match status" value="1"/>
</dbReference>
<dbReference type="PANTHER" id="PTHR11309">
    <property type="entry name" value="FRIZZLED"/>
    <property type="match status" value="1"/>
</dbReference>
<reference evidence="14 15" key="1">
    <citation type="submission" date="2019-01" db="EMBL/GenBank/DDBJ databases">
        <title>A draft genome assembly of the solar-powered sea slug Elysia chlorotica.</title>
        <authorList>
            <person name="Cai H."/>
            <person name="Li Q."/>
            <person name="Fang X."/>
            <person name="Li J."/>
            <person name="Curtis N.E."/>
            <person name="Altenburger A."/>
            <person name="Shibata T."/>
            <person name="Feng M."/>
            <person name="Maeda T."/>
            <person name="Schwartz J.A."/>
            <person name="Shigenobu S."/>
            <person name="Lundholm N."/>
            <person name="Nishiyama T."/>
            <person name="Yang H."/>
            <person name="Hasebe M."/>
            <person name="Li S."/>
            <person name="Pierce S.K."/>
            <person name="Wang J."/>
        </authorList>
    </citation>
    <scope>NUCLEOTIDE SEQUENCE [LARGE SCALE GENOMIC DNA]</scope>
    <source>
        <strain evidence="14">EC2010</strain>
        <tissue evidence="14">Whole organism of an adult</tissue>
    </source>
</reference>
<evidence type="ECO:0000256" key="6">
    <source>
        <dbReference type="ARBA" id="ARBA00023136"/>
    </source>
</evidence>
<feature type="transmembrane region" description="Helical" evidence="11">
    <location>
        <begin position="425"/>
        <end position="446"/>
    </location>
</feature>
<name>A0A3S1BQA7_ELYCH</name>
<dbReference type="Gene3D" id="1.20.1070.10">
    <property type="entry name" value="Rhodopsin 7-helix transmembrane proteins"/>
    <property type="match status" value="1"/>
</dbReference>
<feature type="domain" description="FZ" evidence="12">
    <location>
        <begin position="71"/>
        <end position="193"/>
    </location>
</feature>
<feature type="domain" description="G-protein coupled receptors family 2 profile 2" evidence="13">
    <location>
        <begin position="243"/>
        <end position="519"/>
    </location>
</feature>
<dbReference type="SUPFAM" id="SSF63501">
    <property type="entry name" value="Frizzled cysteine-rich domain"/>
    <property type="match status" value="1"/>
</dbReference>
<dbReference type="GO" id="GO:0004888">
    <property type="term" value="F:transmembrane signaling receptor activity"/>
    <property type="evidence" value="ECO:0007669"/>
    <property type="project" value="InterPro"/>
</dbReference>
<evidence type="ECO:0000256" key="8">
    <source>
        <dbReference type="ARBA" id="ARBA00023170"/>
    </source>
</evidence>
<dbReference type="InterPro" id="IPR000539">
    <property type="entry name" value="Frizzled/Smoothened_7TM"/>
</dbReference>
<comment type="similarity">
    <text evidence="2">Belongs to the G-protein coupled receptor Fz/Smo family.</text>
</comment>
<keyword evidence="3" id="KW-0217">Developmental protein</keyword>
<feature type="non-terminal residue" evidence="14">
    <location>
        <position position="1092"/>
    </location>
</feature>
<keyword evidence="15" id="KW-1185">Reference proteome</keyword>
<organism evidence="14 15">
    <name type="scientific">Elysia chlorotica</name>
    <name type="common">Eastern emerald elysia</name>
    <name type="synonym">Sea slug</name>
    <dbReference type="NCBI Taxonomy" id="188477"/>
    <lineage>
        <taxon>Eukaryota</taxon>
        <taxon>Metazoa</taxon>
        <taxon>Spiralia</taxon>
        <taxon>Lophotrochozoa</taxon>
        <taxon>Mollusca</taxon>
        <taxon>Gastropoda</taxon>
        <taxon>Heterobranchia</taxon>
        <taxon>Euthyneura</taxon>
        <taxon>Panpulmonata</taxon>
        <taxon>Sacoglossa</taxon>
        <taxon>Placobranchoidea</taxon>
        <taxon>Plakobranchidae</taxon>
        <taxon>Elysia</taxon>
    </lineage>
</organism>
<comment type="caution">
    <text evidence="14">The sequence shown here is derived from an EMBL/GenBank/DDBJ whole genome shotgun (WGS) entry which is preliminary data.</text>
</comment>
<feature type="region of interest" description="Disordered" evidence="10">
    <location>
        <begin position="641"/>
        <end position="705"/>
    </location>
</feature>
<dbReference type="Gene3D" id="1.10.2000.10">
    <property type="entry name" value="Frizzled cysteine-rich domain"/>
    <property type="match status" value="1"/>
</dbReference>
<accession>A0A3S1BQA7</accession>
<feature type="transmembrane region" description="Helical" evidence="11">
    <location>
        <begin position="335"/>
        <end position="363"/>
    </location>
</feature>
<dbReference type="GO" id="GO:0071679">
    <property type="term" value="P:commissural neuron axon guidance"/>
    <property type="evidence" value="ECO:0007669"/>
    <property type="project" value="TreeGrafter"/>
</dbReference>
<evidence type="ECO:0000313" key="15">
    <source>
        <dbReference type="Proteomes" id="UP000271974"/>
    </source>
</evidence>
<feature type="compositionally biased region" description="Polar residues" evidence="10">
    <location>
        <begin position="851"/>
        <end position="868"/>
    </location>
</feature>
<proteinExistence type="inferred from homology"/>
<evidence type="ECO:0000256" key="10">
    <source>
        <dbReference type="SAM" id="MobiDB-lite"/>
    </source>
</evidence>
<evidence type="ECO:0000256" key="4">
    <source>
        <dbReference type="ARBA" id="ARBA00022692"/>
    </source>
</evidence>
<evidence type="ECO:0000256" key="11">
    <source>
        <dbReference type="SAM" id="Phobius"/>
    </source>
</evidence>
<evidence type="ECO:0000256" key="5">
    <source>
        <dbReference type="ARBA" id="ARBA00022989"/>
    </source>
</evidence>
<feature type="compositionally biased region" description="Polar residues" evidence="10">
    <location>
        <begin position="1071"/>
        <end position="1080"/>
    </location>
</feature>
<dbReference type="PRINTS" id="PR00489">
    <property type="entry name" value="FRIZZLED"/>
</dbReference>
<dbReference type="STRING" id="188477.A0A3S1BQA7"/>
<evidence type="ECO:0000256" key="2">
    <source>
        <dbReference type="ARBA" id="ARBA00008077"/>
    </source>
</evidence>
<evidence type="ECO:0000256" key="3">
    <source>
        <dbReference type="ARBA" id="ARBA00022473"/>
    </source>
</evidence>
<dbReference type="InterPro" id="IPR015526">
    <property type="entry name" value="Frizzled/SFRP"/>
</dbReference>
<dbReference type="GO" id="GO:0005113">
    <property type="term" value="F:patched binding"/>
    <property type="evidence" value="ECO:0007669"/>
    <property type="project" value="TreeGrafter"/>
</dbReference>
<dbReference type="Proteomes" id="UP000271974">
    <property type="component" value="Unassembled WGS sequence"/>
</dbReference>
<feature type="transmembrane region" description="Helical" evidence="11">
    <location>
        <begin position="384"/>
        <end position="405"/>
    </location>
</feature>
<feature type="compositionally biased region" description="Acidic residues" evidence="10">
    <location>
        <begin position="1081"/>
        <end position="1092"/>
    </location>
</feature>
<feature type="compositionally biased region" description="Basic and acidic residues" evidence="10">
    <location>
        <begin position="1052"/>
        <end position="1070"/>
    </location>
</feature>
<dbReference type="GO" id="GO:0030425">
    <property type="term" value="C:dendrite"/>
    <property type="evidence" value="ECO:0007669"/>
    <property type="project" value="TreeGrafter"/>
</dbReference>
<feature type="transmembrane region" description="Helical" evidence="11">
    <location>
        <begin position="278"/>
        <end position="296"/>
    </location>
</feature>
<dbReference type="GO" id="GO:0007389">
    <property type="term" value="P:pattern specification process"/>
    <property type="evidence" value="ECO:0007669"/>
    <property type="project" value="TreeGrafter"/>
</dbReference>
<dbReference type="SMART" id="SM00063">
    <property type="entry name" value="FRI"/>
    <property type="match status" value="1"/>
</dbReference>
<dbReference type="InterPro" id="IPR017981">
    <property type="entry name" value="GPCR_2-like_7TM"/>
</dbReference>
<dbReference type="SMART" id="SM01330">
    <property type="entry name" value="Frizzled"/>
    <property type="match status" value="1"/>
</dbReference>
<dbReference type="PROSITE" id="PS50261">
    <property type="entry name" value="G_PROTEIN_RECEP_F2_4"/>
    <property type="match status" value="1"/>
</dbReference>
<evidence type="ECO:0008006" key="16">
    <source>
        <dbReference type="Google" id="ProtNLM"/>
    </source>
</evidence>
<feature type="region of interest" description="Disordered" evidence="10">
    <location>
        <begin position="1037"/>
        <end position="1092"/>
    </location>
</feature>
<feature type="compositionally biased region" description="Low complexity" evidence="10">
    <location>
        <begin position="683"/>
        <end position="694"/>
    </location>
</feature>
<keyword evidence="6 11" id="KW-0472">Membrane</keyword>
<dbReference type="GO" id="GO:0005929">
    <property type="term" value="C:cilium"/>
    <property type="evidence" value="ECO:0007669"/>
    <property type="project" value="TreeGrafter"/>
</dbReference>
<feature type="region of interest" description="Disordered" evidence="10">
    <location>
        <begin position="823"/>
        <end position="878"/>
    </location>
</feature>
<comment type="subcellular location">
    <subcellularLocation>
        <location evidence="1">Membrane</location>
        <topology evidence="1">Multi-pass membrane protein</topology>
    </subcellularLocation>
</comment>
<dbReference type="GO" id="GO:0007417">
    <property type="term" value="P:central nervous system development"/>
    <property type="evidence" value="ECO:0007669"/>
    <property type="project" value="TreeGrafter"/>
</dbReference>
<keyword evidence="4 11" id="KW-0812">Transmembrane</keyword>
<dbReference type="AlphaFoldDB" id="A0A3S1BQA7"/>
<evidence type="ECO:0000259" key="12">
    <source>
        <dbReference type="PROSITE" id="PS50038"/>
    </source>
</evidence>
<dbReference type="EMBL" id="RQTK01000071">
    <property type="protein sequence ID" value="RUS88904.1"/>
    <property type="molecule type" value="Genomic_DNA"/>
</dbReference>
<dbReference type="OrthoDB" id="10064659at2759"/>
<dbReference type="GO" id="GO:0005886">
    <property type="term" value="C:plasma membrane"/>
    <property type="evidence" value="ECO:0007669"/>
    <property type="project" value="TreeGrafter"/>
</dbReference>